<organism evidence="1 2">
    <name type="scientific">Racocetra persica</name>
    <dbReference type="NCBI Taxonomy" id="160502"/>
    <lineage>
        <taxon>Eukaryota</taxon>
        <taxon>Fungi</taxon>
        <taxon>Fungi incertae sedis</taxon>
        <taxon>Mucoromycota</taxon>
        <taxon>Glomeromycotina</taxon>
        <taxon>Glomeromycetes</taxon>
        <taxon>Diversisporales</taxon>
        <taxon>Gigasporaceae</taxon>
        <taxon>Racocetra</taxon>
    </lineage>
</organism>
<reference evidence="1" key="1">
    <citation type="submission" date="2021-06" db="EMBL/GenBank/DDBJ databases">
        <authorList>
            <person name="Kallberg Y."/>
            <person name="Tangrot J."/>
            <person name="Rosling A."/>
        </authorList>
    </citation>
    <scope>NUCLEOTIDE SEQUENCE</scope>
    <source>
        <strain evidence="1">MA461A</strain>
    </source>
</reference>
<accession>A0ACA9SJ83</accession>
<comment type="caution">
    <text evidence="1">The sequence shown here is derived from an EMBL/GenBank/DDBJ whole genome shotgun (WGS) entry which is preliminary data.</text>
</comment>
<protein>
    <submittedName>
        <fullName evidence="1">927_t:CDS:1</fullName>
    </submittedName>
</protein>
<evidence type="ECO:0000313" key="1">
    <source>
        <dbReference type="EMBL" id="CAG8841492.1"/>
    </source>
</evidence>
<keyword evidence="2" id="KW-1185">Reference proteome</keyword>
<evidence type="ECO:0000313" key="2">
    <source>
        <dbReference type="Proteomes" id="UP000789920"/>
    </source>
</evidence>
<sequence>LFQQERPKFNKLILSDIAIRLVFTSVHTGQIGNLVGIAPFNDMDSNKFNIRQLVNHYKVPVAGGETMMTPLLSKMGLNFYLVRICDKDLAKKTQDDITPADILKNPEKLDNPELKDGFEILAKYYGEISCDNTGCLLKDWNFYLCYQFDKDEQRVCLLPEDNEIQMNLFDTANFALIMVVDYMPGFLKMRRLRTKIPPPDPAQPNNPDPRYITDRNSYFLGQQFSFNAGQT</sequence>
<dbReference type="Proteomes" id="UP000789920">
    <property type="component" value="Unassembled WGS sequence"/>
</dbReference>
<gene>
    <name evidence="1" type="ORF">RPERSI_LOCUS31901</name>
</gene>
<name>A0ACA9SJ83_9GLOM</name>
<feature type="non-terminal residue" evidence="1">
    <location>
        <position position="1"/>
    </location>
</feature>
<proteinExistence type="predicted"/>
<dbReference type="EMBL" id="CAJVQC010130545">
    <property type="protein sequence ID" value="CAG8841492.1"/>
    <property type="molecule type" value="Genomic_DNA"/>
</dbReference>
<feature type="non-terminal residue" evidence="1">
    <location>
        <position position="231"/>
    </location>
</feature>